<evidence type="ECO:0008006" key="4">
    <source>
        <dbReference type="Google" id="ProtNLM"/>
    </source>
</evidence>
<dbReference type="OrthoDB" id="9342825at2"/>
<evidence type="ECO:0000313" key="2">
    <source>
        <dbReference type="EMBL" id="KYG69413.1"/>
    </source>
</evidence>
<dbReference type="RefSeq" id="WP_063206305.1">
    <property type="nucleotide sequence ID" value="NZ_LUKD01000001.1"/>
</dbReference>
<name>A0A161PRH0_BDEBC</name>
<accession>A0A161PRH0</accession>
<dbReference type="AlphaFoldDB" id="A0A161PRH0"/>
<evidence type="ECO:0000256" key="1">
    <source>
        <dbReference type="SAM" id="MobiDB-lite"/>
    </source>
</evidence>
<gene>
    <name evidence="2" type="ORF">AZI87_09540</name>
</gene>
<feature type="compositionally biased region" description="Low complexity" evidence="1">
    <location>
        <begin position="273"/>
        <end position="291"/>
    </location>
</feature>
<feature type="region of interest" description="Disordered" evidence="1">
    <location>
        <begin position="238"/>
        <end position="294"/>
    </location>
</feature>
<dbReference type="Proteomes" id="UP000075799">
    <property type="component" value="Unassembled WGS sequence"/>
</dbReference>
<protein>
    <recommendedName>
        <fullName evidence="4">Collagen-like surface protein</fullName>
    </recommendedName>
</protein>
<reference evidence="2 3" key="1">
    <citation type="submission" date="2016-03" db="EMBL/GenBank/DDBJ databases">
        <authorList>
            <person name="Ploux O."/>
        </authorList>
    </citation>
    <scope>NUCLEOTIDE SEQUENCE [LARGE SCALE GENOMIC DNA]</scope>
    <source>
        <strain evidence="2 3">EC13</strain>
    </source>
</reference>
<dbReference type="EMBL" id="LUKD01000001">
    <property type="protein sequence ID" value="KYG69413.1"/>
    <property type="molecule type" value="Genomic_DNA"/>
</dbReference>
<proteinExistence type="predicted"/>
<evidence type="ECO:0000313" key="3">
    <source>
        <dbReference type="Proteomes" id="UP000075799"/>
    </source>
</evidence>
<comment type="caution">
    <text evidence="2">The sequence shown here is derived from an EMBL/GenBank/DDBJ whole genome shotgun (WGS) entry which is preliminary data.</text>
</comment>
<organism evidence="2 3">
    <name type="scientific">Bdellovibrio bacteriovorus</name>
    <dbReference type="NCBI Taxonomy" id="959"/>
    <lineage>
        <taxon>Bacteria</taxon>
        <taxon>Pseudomonadati</taxon>
        <taxon>Bdellovibrionota</taxon>
        <taxon>Bdellovibrionia</taxon>
        <taxon>Bdellovibrionales</taxon>
        <taxon>Pseudobdellovibrionaceae</taxon>
        <taxon>Bdellovibrio</taxon>
    </lineage>
</organism>
<feature type="compositionally biased region" description="Gly residues" evidence="1">
    <location>
        <begin position="240"/>
        <end position="258"/>
    </location>
</feature>
<sequence>MKHKISKLMLFAALIPLWGCVEVKDKEVGVSPPATPTPKMIERKFSDLVVNQDLYLYKGGFRTKQEMEALVANEGLLREVQTYSLQFQKITFSAEGRLFTMGHVVILKAEELISEEGHILTFPEEQVAPLGHEGRHGGHIALIATNAEGLLNIVLRGENGGQGHPGKDPDLALKGKKGRDANSGLCVNGNIREACTPDPGGQGLPGYQGLQGHRGGNTGTLSLEIKSKSEFQPKIYRLVGKGGPGGVGGKGGQGGDGGDSINRKKPRVGAGSQGPEGPQGKPGPDGQDGIQESVCAVNESGANCI</sequence>
<feature type="region of interest" description="Disordered" evidence="1">
    <location>
        <begin position="197"/>
        <end position="219"/>
    </location>
</feature>